<dbReference type="Pfam" id="PF13456">
    <property type="entry name" value="RVT_3"/>
    <property type="match status" value="1"/>
</dbReference>
<accession>A0AAV3RPW1</accession>
<dbReference type="PANTHER" id="PTHR48475:SF2">
    <property type="entry name" value="RIBONUCLEASE H"/>
    <property type="match status" value="1"/>
</dbReference>
<evidence type="ECO:0000313" key="2">
    <source>
        <dbReference type="EMBL" id="GAA0183718.1"/>
    </source>
</evidence>
<dbReference type="CDD" id="cd09279">
    <property type="entry name" value="RNase_HI_like"/>
    <property type="match status" value="1"/>
</dbReference>
<dbReference type="GO" id="GO:0003676">
    <property type="term" value="F:nucleic acid binding"/>
    <property type="evidence" value="ECO:0007669"/>
    <property type="project" value="InterPro"/>
</dbReference>
<dbReference type="Proteomes" id="UP001454036">
    <property type="component" value="Unassembled WGS sequence"/>
</dbReference>
<comment type="caution">
    <text evidence="2">The sequence shown here is derived from an EMBL/GenBank/DDBJ whole genome shotgun (WGS) entry which is preliminary data.</text>
</comment>
<keyword evidence="3" id="KW-1185">Reference proteome</keyword>
<evidence type="ECO:0000259" key="1">
    <source>
        <dbReference type="PROSITE" id="PS50879"/>
    </source>
</evidence>
<dbReference type="InterPro" id="IPR002156">
    <property type="entry name" value="RNaseH_domain"/>
</dbReference>
<gene>
    <name evidence="2" type="ORF">LIER_42451</name>
</gene>
<dbReference type="EMBL" id="BAABME010029486">
    <property type="protein sequence ID" value="GAA0183718.1"/>
    <property type="molecule type" value="Genomic_DNA"/>
</dbReference>
<dbReference type="SUPFAM" id="SSF53098">
    <property type="entry name" value="Ribonuclease H-like"/>
    <property type="match status" value="1"/>
</dbReference>
<sequence length="213" mass="23614">MSSPALSGRLTSVKAQALTDFVIGCTAHPSTIIQGQSADEAKVVKPDWELYVDGARKDKGAGAGILIEGPREKTVEYALLVSFPATNNEDEYEVMIVGLKLVKSFNIEEILVRGDSKLVIDQIRGGCGFKNEILMKYREKAVEIAQVFKWVVFEHIPRAENGKADRLSRLATTYYSELPKGVYVEVYNLPAYKGAMVKVLADTNLEDWRTPIT</sequence>
<proteinExistence type="predicted"/>
<dbReference type="Gene3D" id="3.30.420.10">
    <property type="entry name" value="Ribonuclease H-like superfamily/Ribonuclease H"/>
    <property type="match status" value="1"/>
</dbReference>
<dbReference type="PANTHER" id="PTHR48475">
    <property type="entry name" value="RIBONUCLEASE H"/>
    <property type="match status" value="1"/>
</dbReference>
<dbReference type="InterPro" id="IPR012337">
    <property type="entry name" value="RNaseH-like_sf"/>
</dbReference>
<dbReference type="InterPro" id="IPR036397">
    <property type="entry name" value="RNaseH_sf"/>
</dbReference>
<evidence type="ECO:0000313" key="3">
    <source>
        <dbReference type="Proteomes" id="UP001454036"/>
    </source>
</evidence>
<name>A0AAV3RPW1_LITER</name>
<feature type="domain" description="RNase H type-1" evidence="1">
    <location>
        <begin position="44"/>
        <end position="173"/>
    </location>
</feature>
<dbReference type="GO" id="GO:0004523">
    <property type="term" value="F:RNA-DNA hybrid ribonuclease activity"/>
    <property type="evidence" value="ECO:0007669"/>
    <property type="project" value="InterPro"/>
</dbReference>
<reference evidence="2 3" key="1">
    <citation type="submission" date="2024-01" db="EMBL/GenBank/DDBJ databases">
        <title>The complete chloroplast genome sequence of Lithospermum erythrorhizon: insights into the phylogenetic relationship among Boraginaceae species and the maternal lineages of purple gromwells.</title>
        <authorList>
            <person name="Okada T."/>
            <person name="Watanabe K."/>
        </authorList>
    </citation>
    <scope>NUCLEOTIDE SEQUENCE [LARGE SCALE GENOMIC DNA]</scope>
</reference>
<dbReference type="PROSITE" id="PS50879">
    <property type="entry name" value="RNASE_H_1"/>
    <property type="match status" value="1"/>
</dbReference>
<protein>
    <recommendedName>
        <fullName evidence="1">RNase H type-1 domain-containing protein</fullName>
    </recommendedName>
</protein>
<dbReference type="AlphaFoldDB" id="A0AAV3RPW1"/>
<organism evidence="2 3">
    <name type="scientific">Lithospermum erythrorhizon</name>
    <name type="common">Purple gromwell</name>
    <name type="synonym">Lithospermum officinale var. erythrorhizon</name>
    <dbReference type="NCBI Taxonomy" id="34254"/>
    <lineage>
        <taxon>Eukaryota</taxon>
        <taxon>Viridiplantae</taxon>
        <taxon>Streptophyta</taxon>
        <taxon>Embryophyta</taxon>
        <taxon>Tracheophyta</taxon>
        <taxon>Spermatophyta</taxon>
        <taxon>Magnoliopsida</taxon>
        <taxon>eudicotyledons</taxon>
        <taxon>Gunneridae</taxon>
        <taxon>Pentapetalae</taxon>
        <taxon>asterids</taxon>
        <taxon>lamiids</taxon>
        <taxon>Boraginales</taxon>
        <taxon>Boraginaceae</taxon>
        <taxon>Boraginoideae</taxon>
        <taxon>Lithospermeae</taxon>
        <taxon>Lithospermum</taxon>
    </lineage>
</organism>